<dbReference type="InParanoid" id="K1R7G9"/>
<dbReference type="HOGENOM" id="CLU_2796431_0_0_1"/>
<reference evidence="1" key="1">
    <citation type="journal article" date="2012" name="Nature">
        <title>The oyster genome reveals stress adaptation and complexity of shell formation.</title>
        <authorList>
            <person name="Zhang G."/>
            <person name="Fang X."/>
            <person name="Guo X."/>
            <person name="Li L."/>
            <person name="Luo R."/>
            <person name="Xu F."/>
            <person name="Yang P."/>
            <person name="Zhang L."/>
            <person name="Wang X."/>
            <person name="Qi H."/>
            <person name="Xiong Z."/>
            <person name="Que H."/>
            <person name="Xie Y."/>
            <person name="Holland P.W."/>
            <person name="Paps J."/>
            <person name="Zhu Y."/>
            <person name="Wu F."/>
            <person name="Chen Y."/>
            <person name="Wang J."/>
            <person name="Peng C."/>
            <person name="Meng J."/>
            <person name="Yang L."/>
            <person name="Liu J."/>
            <person name="Wen B."/>
            <person name="Zhang N."/>
            <person name="Huang Z."/>
            <person name="Zhu Q."/>
            <person name="Feng Y."/>
            <person name="Mount A."/>
            <person name="Hedgecock D."/>
            <person name="Xu Z."/>
            <person name="Liu Y."/>
            <person name="Domazet-Loso T."/>
            <person name="Du Y."/>
            <person name="Sun X."/>
            <person name="Zhang S."/>
            <person name="Liu B."/>
            <person name="Cheng P."/>
            <person name="Jiang X."/>
            <person name="Li J."/>
            <person name="Fan D."/>
            <person name="Wang W."/>
            <person name="Fu W."/>
            <person name="Wang T."/>
            <person name="Wang B."/>
            <person name="Zhang J."/>
            <person name="Peng Z."/>
            <person name="Li Y."/>
            <person name="Li N."/>
            <person name="Wang J."/>
            <person name="Chen M."/>
            <person name="He Y."/>
            <person name="Tan F."/>
            <person name="Song X."/>
            <person name="Zheng Q."/>
            <person name="Huang R."/>
            <person name="Yang H."/>
            <person name="Du X."/>
            <person name="Chen L."/>
            <person name="Yang M."/>
            <person name="Gaffney P.M."/>
            <person name="Wang S."/>
            <person name="Luo L."/>
            <person name="She Z."/>
            <person name="Ming Y."/>
            <person name="Huang W."/>
            <person name="Zhang S."/>
            <person name="Huang B."/>
            <person name="Zhang Y."/>
            <person name="Qu T."/>
            <person name="Ni P."/>
            <person name="Miao G."/>
            <person name="Wang J."/>
            <person name="Wang Q."/>
            <person name="Steinberg C.E."/>
            <person name="Wang H."/>
            <person name="Li N."/>
            <person name="Qian L."/>
            <person name="Zhang G."/>
            <person name="Li Y."/>
            <person name="Yang H."/>
            <person name="Liu X."/>
            <person name="Wang J."/>
            <person name="Yin Y."/>
            <person name="Wang J."/>
        </authorList>
    </citation>
    <scope>NUCLEOTIDE SEQUENCE [LARGE SCALE GENOMIC DNA]</scope>
    <source>
        <strain evidence="1">05x7-T-G4-1.051#20</strain>
    </source>
</reference>
<accession>K1R7G9</accession>
<name>K1R7G9_MAGGI</name>
<dbReference type="AlphaFoldDB" id="K1R7G9"/>
<gene>
    <name evidence="1" type="ORF">CGI_10001242</name>
</gene>
<proteinExistence type="predicted"/>
<organism evidence="1">
    <name type="scientific">Magallana gigas</name>
    <name type="common">Pacific oyster</name>
    <name type="synonym">Crassostrea gigas</name>
    <dbReference type="NCBI Taxonomy" id="29159"/>
    <lineage>
        <taxon>Eukaryota</taxon>
        <taxon>Metazoa</taxon>
        <taxon>Spiralia</taxon>
        <taxon>Lophotrochozoa</taxon>
        <taxon>Mollusca</taxon>
        <taxon>Bivalvia</taxon>
        <taxon>Autobranchia</taxon>
        <taxon>Pteriomorphia</taxon>
        <taxon>Ostreida</taxon>
        <taxon>Ostreoidea</taxon>
        <taxon>Ostreidae</taxon>
        <taxon>Magallana</taxon>
    </lineage>
</organism>
<evidence type="ECO:0000313" key="1">
    <source>
        <dbReference type="EMBL" id="EKC29941.1"/>
    </source>
</evidence>
<sequence length="68" mass="7257">MDQPIGREVLATEEIGQDLLSDSEPTYIGHITTDGDSAAYRGVQIAWTDRGGGLTGYPPPCTFPEEGC</sequence>
<protein>
    <submittedName>
        <fullName evidence="1">Uncharacterized protein</fullName>
    </submittedName>
</protein>
<dbReference type="EMBL" id="JH815675">
    <property type="protein sequence ID" value="EKC29941.1"/>
    <property type="molecule type" value="Genomic_DNA"/>
</dbReference>